<sequence length="250" mass="27574">MEFFNSFDGIPDNYLGFQGVSLSSSSLVLDNERGELVKTLMKPGQKLADADKALIALRNHSDAERRRRERINAHLATLRTLIPGTNKMDKAGLLGEVINQVKLLRQSVGEATNGTLVPSDIDEVRVEEEEDPNDATAISIRASLCCDFKHELLCDLREAVDALPLTLKSVRAEISTLGSRMVNVFVISGLRTQEGEGGHSLVNSIRQAFRSVLDKFYASEEFSSRNTSSKRRRVSFFASPSSSVSLGDVW</sequence>
<dbReference type="PANTHER" id="PTHR45844:SF3">
    <property type="entry name" value="BHLH DOMAIN-CONTAINING PROTEIN"/>
    <property type="match status" value="1"/>
</dbReference>
<dbReference type="PROSITE" id="PS50888">
    <property type="entry name" value="BHLH"/>
    <property type="match status" value="1"/>
</dbReference>
<dbReference type="InterPro" id="IPR045847">
    <property type="entry name" value="AIG1-like"/>
</dbReference>
<name>A0AAD4JGR6_PERFH</name>
<dbReference type="SUPFAM" id="SSF47459">
    <property type="entry name" value="HLH, helix-loop-helix DNA-binding domain"/>
    <property type="match status" value="1"/>
</dbReference>
<evidence type="ECO:0000256" key="3">
    <source>
        <dbReference type="ARBA" id="ARBA00023125"/>
    </source>
</evidence>
<feature type="domain" description="BHLH" evidence="6">
    <location>
        <begin position="55"/>
        <end position="104"/>
    </location>
</feature>
<evidence type="ECO:0000313" key="7">
    <source>
        <dbReference type="EMBL" id="KAH6833507.1"/>
    </source>
</evidence>
<evidence type="ECO:0000256" key="1">
    <source>
        <dbReference type="ARBA" id="ARBA00004123"/>
    </source>
</evidence>
<protein>
    <recommendedName>
        <fullName evidence="6">BHLH domain-containing protein</fullName>
    </recommendedName>
</protein>
<dbReference type="InterPro" id="IPR036638">
    <property type="entry name" value="HLH_DNA-bd_sf"/>
</dbReference>
<keyword evidence="2" id="KW-0805">Transcription regulation</keyword>
<dbReference type="CDD" id="cd11455">
    <property type="entry name" value="bHLH_AtAIG1_like"/>
    <property type="match status" value="1"/>
</dbReference>
<comment type="caution">
    <text evidence="7">The sequence shown here is derived from an EMBL/GenBank/DDBJ whole genome shotgun (WGS) entry which is preliminary data.</text>
</comment>
<evidence type="ECO:0000259" key="6">
    <source>
        <dbReference type="PROSITE" id="PS50888"/>
    </source>
</evidence>
<dbReference type="InterPro" id="IPR011598">
    <property type="entry name" value="bHLH_dom"/>
</dbReference>
<dbReference type="GO" id="GO:0003677">
    <property type="term" value="F:DNA binding"/>
    <property type="evidence" value="ECO:0007669"/>
    <property type="project" value="UniProtKB-KW"/>
</dbReference>
<accession>A0AAD4JGR6</accession>
<dbReference type="PANTHER" id="PTHR45844">
    <property type="entry name" value="TRANSCRIPTION FACTOR BHLH30"/>
    <property type="match status" value="1"/>
</dbReference>
<dbReference type="GO" id="GO:0003700">
    <property type="term" value="F:DNA-binding transcription factor activity"/>
    <property type="evidence" value="ECO:0007669"/>
    <property type="project" value="InterPro"/>
</dbReference>
<keyword evidence="5" id="KW-0539">Nucleus</keyword>
<dbReference type="Gene3D" id="4.10.280.10">
    <property type="entry name" value="Helix-loop-helix DNA-binding domain"/>
    <property type="match status" value="1"/>
</dbReference>
<dbReference type="GO" id="GO:0046983">
    <property type="term" value="F:protein dimerization activity"/>
    <property type="evidence" value="ECO:0007669"/>
    <property type="project" value="InterPro"/>
</dbReference>
<dbReference type="Proteomes" id="UP001190926">
    <property type="component" value="Unassembled WGS sequence"/>
</dbReference>
<evidence type="ECO:0000256" key="2">
    <source>
        <dbReference type="ARBA" id="ARBA00023015"/>
    </source>
</evidence>
<dbReference type="SMART" id="SM00353">
    <property type="entry name" value="HLH"/>
    <property type="match status" value="1"/>
</dbReference>
<keyword evidence="8" id="KW-1185">Reference proteome</keyword>
<dbReference type="AlphaFoldDB" id="A0AAD4JGR6"/>
<evidence type="ECO:0000256" key="4">
    <source>
        <dbReference type="ARBA" id="ARBA00023163"/>
    </source>
</evidence>
<evidence type="ECO:0000256" key="5">
    <source>
        <dbReference type="ARBA" id="ARBA00023242"/>
    </source>
</evidence>
<dbReference type="EMBL" id="SDAM02000057">
    <property type="protein sequence ID" value="KAH6833507.1"/>
    <property type="molecule type" value="Genomic_DNA"/>
</dbReference>
<evidence type="ECO:0000313" key="8">
    <source>
        <dbReference type="Proteomes" id="UP001190926"/>
    </source>
</evidence>
<keyword evidence="4" id="KW-0804">Transcription</keyword>
<proteinExistence type="predicted"/>
<dbReference type="GO" id="GO:0005634">
    <property type="term" value="C:nucleus"/>
    <property type="evidence" value="ECO:0007669"/>
    <property type="project" value="UniProtKB-SubCell"/>
</dbReference>
<keyword evidence="3" id="KW-0238">DNA-binding</keyword>
<reference evidence="7 8" key="1">
    <citation type="journal article" date="2021" name="Nat. Commun.">
        <title>Incipient diploidization of the medicinal plant Perilla within 10,000 years.</title>
        <authorList>
            <person name="Zhang Y."/>
            <person name="Shen Q."/>
            <person name="Leng L."/>
            <person name="Zhang D."/>
            <person name="Chen S."/>
            <person name="Shi Y."/>
            <person name="Ning Z."/>
            <person name="Chen S."/>
        </authorList>
    </citation>
    <scope>NUCLEOTIDE SEQUENCE [LARGE SCALE GENOMIC DNA]</scope>
    <source>
        <strain evidence="8">cv. PC099</strain>
    </source>
</reference>
<dbReference type="Pfam" id="PF00010">
    <property type="entry name" value="HLH"/>
    <property type="match status" value="1"/>
</dbReference>
<organism evidence="7 8">
    <name type="scientific">Perilla frutescens var. hirtella</name>
    <name type="common">Perilla citriodora</name>
    <name type="synonym">Perilla setoyensis</name>
    <dbReference type="NCBI Taxonomy" id="608512"/>
    <lineage>
        <taxon>Eukaryota</taxon>
        <taxon>Viridiplantae</taxon>
        <taxon>Streptophyta</taxon>
        <taxon>Embryophyta</taxon>
        <taxon>Tracheophyta</taxon>
        <taxon>Spermatophyta</taxon>
        <taxon>Magnoliopsida</taxon>
        <taxon>eudicotyledons</taxon>
        <taxon>Gunneridae</taxon>
        <taxon>Pentapetalae</taxon>
        <taxon>asterids</taxon>
        <taxon>lamiids</taxon>
        <taxon>Lamiales</taxon>
        <taxon>Lamiaceae</taxon>
        <taxon>Nepetoideae</taxon>
        <taxon>Elsholtzieae</taxon>
        <taxon>Perilla</taxon>
    </lineage>
</organism>
<comment type="subcellular location">
    <subcellularLocation>
        <location evidence="1">Nucleus</location>
    </subcellularLocation>
</comment>
<gene>
    <name evidence="7" type="ORF">C2S53_004886</name>
</gene>